<sequence length="315" mass="36595">MWRQHTAEEKSFFIIFVVVFALFHFFYSLNRVFSVQGKSGIAQNFTLQVVQMYIITSTIFFIQINEIQINFTQFIPAVVSSVVIGAMIQLFKSFRIQKKKFKYDNILYCEKISFKPFRFTTMLDICKNALYYVYINVGDALIPVFTTQILSYYDTSAAFTIIYIEMTNSLKKQSIISNLDEVFRINLQLKKYDRVYHFFMAAVIVLCINFAFQILTFALRNYIYKQVFHGEVNPSTQLYHSSIDGLMGTFNAFTMATIRADSRKTLGLIIGSYKLLLSVGFWFVSKYTNAGNSYFSSILYSIQHNSLDCKNISKQ</sequence>
<feature type="transmembrane region" description="Helical" evidence="1">
    <location>
        <begin position="12"/>
        <end position="33"/>
    </location>
</feature>
<feature type="transmembrane region" description="Helical" evidence="1">
    <location>
        <begin position="45"/>
        <end position="65"/>
    </location>
</feature>
<gene>
    <name evidence="3" type="ORF">HINF_LOCUS31957</name>
    <name evidence="2" type="ORF">HINF_LOCUS65221</name>
</gene>
<reference evidence="3 4" key="2">
    <citation type="submission" date="2024-07" db="EMBL/GenBank/DDBJ databases">
        <authorList>
            <person name="Akdeniz Z."/>
        </authorList>
    </citation>
    <scope>NUCLEOTIDE SEQUENCE [LARGE SCALE GENOMIC DNA]</scope>
</reference>
<protein>
    <submittedName>
        <fullName evidence="3">Hypothetical_protein</fullName>
    </submittedName>
</protein>
<organism evidence="2">
    <name type="scientific">Hexamita inflata</name>
    <dbReference type="NCBI Taxonomy" id="28002"/>
    <lineage>
        <taxon>Eukaryota</taxon>
        <taxon>Metamonada</taxon>
        <taxon>Diplomonadida</taxon>
        <taxon>Hexamitidae</taxon>
        <taxon>Hexamitinae</taxon>
        <taxon>Hexamita</taxon>
    </lineage>
</organism>
<feature type="transmembrane region" description="Helical" evidence="1">
    <location>
        <begin position="265"/>
        <end position="284"/>
    </location>
</feature>
<keyword evidence="1" id="KW-1133">Transmembrane helix</keyword>
<proteinExistence type="predicted"/>
<evidence type="ECO:0000313" key="4">
    <source>
        <dbReference type="Proteomes" id="UP001642409"/>
    </source>
</evidence>
<evidence type="ECO:0000313" key="2">
    <source>
        <dbReference type="EMBL" id="CAI9977576.1"/>
    </source>
</evidence>
<evidence type="ECO:0000313" key="3">
    <source>
        <dbReference type="EMBL" id="CAL6028751.1"/>
    </source>
</evidence>
<keyword evidence="1" id="KW-0472">Membrane</keyword>
<keyword evidence="4" id="KW-1185">Reference proteome</keyword>
<evidence type="ECO:0000256" key="1">
    <source>
        <dbReference type="SAM" id="Phobius"/>
    </source>
</evidence>
<dbReference type="EMBL" id="CATOUU010001179">
    <property type="protein sequence ID" value="CAI9977576.1"/>
    <property type="molecule type" value="Genomic_DNA"/>
</dbReference>
<dbReference type="Proteomes" id="UP001642409">
    <property type="component" value="Unassembled WGS sequence"/>
</dbReference>
<accession>A0AA86V5U5</accession>
<dbReference type="EMBL" id="CAXDID020000108">
    <property type="protein sequence ID" value="CAL6028751.1"/>
    <property type="molecule type" value="Genomic_DNA"/>
</dbReference>
<feature type="transmembrane region" description="Helical" evidence="1">
    <location>
        <begin position="195"/>
        <end position="218"/>
    </location>
</feature>
<reference evidence="2" key="1">
    <citation type="submission" date="2023-06" db="EMBL/GenBank/DDBJ databases">
        <authorList>
            <person name="Kurt Z."/>
        </authorList>
    </citation>
    <scope>NUCLEOTIDE SEQUENCE</scope>
</reference>
<dbReference type="AlphaFoldDB" id="A0AA86V5U5"/>
<feature type="transmembrane region" description="Helical" evidence="1">
    <location>
        <begin position="71"/>
        <end position="91"/>
    </location>
</feature>
<keyword evidence="1" id="KW-0812">Transmembrane</keyword>
<comment type="caution">
    <text evidence="2">The sequence shown here is derived from an EMBL/GenBank/DDBJ whole genome shotgun (WGS) entry which is preliminary data.</text>
</comment>
<name>A0AA86V5U5_9EUKA</name>